<comment type="subcellular location">
    <subcellularLocation>
        <location evidence="1">Cytoplasm</location>
        <location evidence="1">Cytosol</location>
    </subcellularLocation>
</comment>
<dbReference type="AlphaFoldDB" id="D5BV78"/>
<evidence type="ECO:0000256" key="4">
    <source>
        <dbReference type="ARBA" id="ARBA00023186"/>
    </source>
</evidence>
<gene>
    <name evidence="6" type="ordered locus">Nhal_2340</name>
</gene>
<sequence length="101" mass="11630">MRDALDVLLVLSQKMLLKAQQGAWQELADLQAERERVLQQAFPQGKALVAFPFARQRLEQLLSLNEQTAALCQQERDHFAQGLRKLQQGSQACDTYRRYTL</sequence>
<evidence type="ECO:0000256" key="2">
    <source>
        <dbReference type="ARBA" id="ARBA00022490"/>
    </source>
</evidence>
<evidence type="ECO:0000256" key="5">
    <source>
        <dbReference type="ARBA" id="ARBA00093797"/>
    </source>
</evidence>
<reference evidence="7" key="1">
    <citation type="submission" date="2010-04" db="EMBL/GenBank/DDBJ databases">
        <title>Complete genome sequence of Nitrosococcus halophilus Nc4, a salt-adapted, aerobic obligate ammonia-oxidizing sulfur purple bacterium.</title>
        <authorList>
            <consortium name="US DOE Joint Genome Institute"/>
            <person name="Campbell M.A."/>
            <person name="Malfatti S.A."/>
            <person name="Chain P.S.G."/>
            <person name="Heidelberg J.F."/>
            <person name="Ward B.B."/>
            <person name="Klotz M.G."/>
        </authorList>
    </citation>
    <scope>NUCLEOTIDE SEQUENCE [LARGE SCALE GENOMIC DNA]</scope>
    <source>
        <strain evidence="7">Nc4</strain>
    </source>
</reference>
<proteinExistence type="predicted"/>
<keyword evidence="2" id="KW-0963">Cytoplasm</keyword>
<protein>
    <recommendedName>
        <fullName evidence="5">Flagellar protein FliT</fullName>
    </recommendedName>
</protein>
<dbReference type="STRING" id="472759.Nhal_2340"/>
<dbReference type="InterPro" id="IPR008622">
    <property type="entry name" value="FliT"/>
</dbReference>
<evidence type="ECO:0000256" key="3">
    <source>
        <dbReference type="ARBA" id="ARBA00022795"/>
    </source>
</evidence>
<dbReference type="EMBL" id="CP001798">
    <property type="protein sequence ID" value="ADE15428.1"/>
    <property type="molecule type" value="Genomic_DNA"/>
</dbReference>
<dbReference type="Pfam" id="PF05400">
    <property type="entry name" value="FliT"/>
    <property type="match status" value="1"/>
</dbReference>
<keyword evidence="7" id="KW-1185">Reference proteome</keyword>
<dbReference type="Gene3D" id="1.20.58.380">
    <property type="entry name" value="Flagellar protein flit"/>
    <property type="match status" value="1"/>
</dbReference>
<dbReference type="HOGENOM" id="CLU_2082324_0_0_6"/>
<keyword evidence="3" id="KW-1005">Bacterial flagellum biogenesis</keyword>
<evidence type="ECO:0000256" key="1">
    <source>
        <dbReference type="ARBA" id="ARBA00004514"/>
    </source>
</evidence>
<name>D5BV78_NITHN</name>
<dbReference type="GO" id="GO:0044781">
    <property type="term" value="P:bacterial-type flagellum organization"/>
    <property type="evidence" value="ECO:0007669"/>
    <property type="project" value="UniProtKB-KW"/>
</dbReference>
<organism evidence="6 7">
    <name type="scientific">Nitrosococcus halophilus (strain Nc4)</name>
    <dbReference type="NCBI Taxonomy" id="472759"/>
    <lineage>
        <taxon>Bacteria</taxon>
        <taxon>Pseudomonadati</taxon>
        <taxon>Pseudomonadota</taxon>
        <taxon>Gammaproteobacteria</taxon>
        <taxon>Chromatiales</taxon>
        <taxon>Chromatiaceae</taxon>
        <taxon>Nitrosococcus</taxon>
    </lineage>
</organism>
<evidence type="ECO:0000313" key="7">
    <source>
        <dbReference type="Proteomes" id="UP000001844"/>
    </source>
</evidence>
<evidence type="ECO:0000313" key="6">
    <source>
        <dbReference type="EMBL" id="ADE15428.1"/>
    </source>
</evidence>
<dbReference type="KEGG" id="nhl:Nhal_2340"/>
<accession>D5BV78</accession>
<keyword evidence="4" id="KW-0143">Chaperone</keyword>
<dbReference type="Proteomes" id="UP000001844">
    <property type="component" value="Chromosome"/>
</dbReference>